<evidence type="ECO:0000256" key="2">
    <source>
        <dbReference type="ARBA" id="ARBA00023235"/>
    </source>
</evidence>
<keyword evidence="2" id="KW-0413">Isomerase</keyword>
<dbReference type="InterPro" id="IPR001920">
    <property type="entry name" value="Asp/Glu_race"/>
</dbReference>
<dbReference type="SUPFAM" id="SSF53681">
    <property type="entry name" value="Aspartate/glutamate racemase"/>
    <property type="match status" value="2"/>
</dbReference>
<comment type="caution">
    <text evidence="3">The sequence shown here is derived from an EMBL/GenBank/DDBJ whole genome shotgun (WGS) entry which is preliminary data.</text>
</comment>
<dbReference type="EMBL" id="ANKC01000770">
    <property type="protein sequence ID" value="EPC74606.1"/>
    <property type="molecule type" value="Genomic_DNA"/>
</dbReference>
<protein>
    <submittedName>
        <fullName evidence="3">Aspartate racemase</fullName>
    </submittedName>
</protein>
<organism evidence="3 4">
    <name type="scientific">Lacticaseibacillus paracasei subsp. paracasei Lpp126</name>
    <dbReference type="NCBI Taxonomy" id="1256206"/>
    <lineage>
        <taxon>Bacteria</taxon>
        <taxon>Bacillati</taxon>
        <taxon>Bacillota</taxon>
        <taxon>Bacilli</taxon>
        <taxon>Lactobacillales</taxon>
        <taxon>Lactobacillaceae</taxon>
        <taxon>Lacticaseibacillus</taxon>
    </lineage>
</organism>
<dbReference type="AlphaFoldDB" id="S2RT29"/>
<dbReference type="PANTHER" id="PTHR21198:SF7">
    <property type="entry name" value="ASPARTATE-GLUTAMATE RACEMASE FAMILY"/>
    <property type="match status" value="1"/>
</dbReference>
<gene>
    <name evidence="3" type="ORF">Lpp126_10748</name>
</gene>
<dbReference type="PANTHER" id="PTHR21198">
    <property type="entry name" value="GLUTAMATE RACEMASE"/>
    <property type="match status" value="1"/>
</dbReference>
<dbReference type="PATRIC" id="fig|1256206.3.peg.1647"/>
<dbReference type="Proteomes" id="UP000014243">
    <property type="component" value="Unassembled WGS sequence"/>
</dbReference>
<dbReference type="Gene3D" id="3.40.50.1860">
    <property type="match status" value="2"/>
</dbReference>
<dbReference type="NCBIfam" id="TIGR00035">
    <property type="entry name" value="asp_race"/>
    <property type="match status" value="1"/>
</dbReference>
<name>S2RT29_LACPA</name>
<comment type="similarity">
    <text evidence="1">Belongs to the aspartate/glutamate racemases family.</text>
</comment>
<dbReference type="GO" id="GO:0047661">
    <property type="term" value="F:amino-acid racemase activity"/>
    <property type="evidence" value="ECO:0007669"/>
    <property type="project" value="InterPro"/>
</dbReference>
<dbReference type="PROSITE" id="PS00923">
    <property type="entry name" value="ASP_GLU_RACEMASE_1"/>
    <property type="match status" value="1"/>
</dbReference>
<proteinExistence type="inferred from homology"/>
<reference evidence="3 4" key="1">
    <citation type="journal article" date="2013" name="PLoS ONE">
        <title>Lactobacillus paracasei comparative genomics: towards species pan-genome definition and exploitation of diversity.</title>
        <authorList>
            <person name="Smokvina T."/>
            <person name="Wels M."/>
            <person name="Polka J."/>
            <person name="Chervaux C."/>
            <person name="Brisse S."/>
            <person name="Boekhorst J."/>
            <person name="van Hylckama Vlieg J.E."/>
            <person name="Siezen R.J."/>
        </authorList>
    </citation>
    <scope>NUCLEOTIDE SEQUENCE [LARGE SCALE GENOMIC DNA]</scope>
    <source>
        <strain evidence="3 4">Lpp126</strain>
    </source>
</reference>
<evidence type="ECO:0000256" key="1">
    <source>
        <dbReference type="ARBA" id="ARBA00007847"/>
    </source>
</evidence>
<sequence length="254" mass="28528">MRQFFTVIGGMGTPATESYVRLLNQRTHAHSDQEYLNYILVNDATVPDRTDYILDHSKPSFYPDLLEDIQDQSLLNPEFMVIVCNTAHYFYDQLAAATPIPLLHMPHLAISDMCERFPDEKRVGLIATQGTIQDGIYSHEIETSGREVVLGDQALQDMVTELIYKYVKEKGEVNAALYHRILQRMHDDFNVNVIVLGCTELSFAQEKAGDHPYHVIDAQSIIVDKTIALGKAFRQSEAAGKALLNQNDGALIAC</sequence>
<evidence type="ECO:0000313" key="3">
    <source>
        <dbReference type="EMBL" id="EPC74606.1"/>
    </source>
</evidence>
<evidence type="ECO:0000313" key="4">
    <source>
        <dbReference type="Proteomes" id="UP000014243"/>
    </source>
</evidence>
<dbReference type="Pfam" id="PF01177">
    <property type="entry name" value="Asp_Glu_race"/>
    <property type="match status" value="1"/>
</dbReference>
<dbReference type="InterPro" id="IPR004380">
    <property type="entry name" value="Asp_race"/>
</dbReference>
<dbReference type="InterPro" id="IPR015942">
    <property type="entry name" value="Asp/Glu/hydantoin_racemase"/>
</dbReference>
<accession>S2RT29</accession>
<dbReference type="InterPro" id="IPR018187">
    <property type="entry name" value="Asp/Glu_racemase_AS_1"/>
</dbReference>